<accession>A0ABM8QD49</accession>
<dbReference type="EMBL" id="CAJNBJ010000001">
    <property type="protein sequence ID" value="CAE6690805.1"/>
    <property type="molecule type" value="Genomic_DNA"/>
</dbReference>
<evidence type="ECO:0000313" key="10">
    <source>
        <dbReference type="Proteomes" id="UP000675880"/>
    </source>
</evidence>
<dbReference type="PROSITE" id="PS51740">
    <property type="entry name" value="SPOVT_ABRB"/>
    <property type="match status" value="2"/>
</dbReference>
<evidence type="ECO:0000256" key="5">
    <source>
        <dbReference type="ARBA" id="ARBA00023125"/>
    </source>
</evidence>
<comment type="subcellular location">
    <subcellularLocation>
        <location evidence="7">Cytoplasm</location>
        <location evidence="7">Nucleoid</location>
    </subcellularLocation>
</comment>
<dbReference type="RefSeq" id="WP_213040142.1">
    <property type="nucleotide sequence ID" value="NZ_CAJNBJ010000001.1"/>
</dbReference>
<dbReference type="SUPFAM" id="SSF89447">
    <property type="entry name" value="AbrB/MazE/MraZ-like"/>
    <property type="match status" value="1"/>
</dbReference>
<comment type="caution">
    <text evidence="9">The sequence shown here is derived from an EMBL/GenBank/DDBJ whole genome shotgun (WGS) entry which is preliminary data.</text>
</comment>
<evidence type="ECO:0000256" key="1">
    <source>
        <dbReference type="ARBA" id="ARBA00013860"/>
    </source>
</evidence>
<reference evidence="9 10" key="1">
    <citation type="submission" date="2021-02" db="EMBL/GenBank/DDBJ databases">
        <authorList>
            <person name="Han P."/>
        </authorList>
    </citation>
    <scope>NUCLEOTIDE SEQUENCE [LARGE SCALE GENOMIC DNA]</scope>
    <source>
        <strain evidence="9">Candidatus Nitrospira sp. ZN2</strain>
    </source>
</reference>
<keyword evidence="6 7" id="KW-0804">Transcription</keyword>
<name>A0ABM8QD49_9BACT</name>
<gene>
    <name evidence="7 9" type="primary">mraZ</name>
    <name evidence="9" type="ORF">NSPZN2_10213</name>
</gene>
<keyword evidence="3" id="KW-0677">Repeat</keyword>
<dbReference type="PANTHER" id="PTHR34701">
    <property type="entry name" value="TRANSCRIPTIONAL REGULATOR MRAZ"/>
    <property type="match status" value="1"/>
</dbReference>
<evidence type="ECO:0000313" key="9">
    <source>
        <dbReference type="EMBL" id="CAE6690805.1"/>
    </source>
</evidence>
<protein>
    <recommendedName>
        <fullName evidence="1 7">Transcriptional regulator MraZ</fullName>
    </recommendedName>
</protein>
<feature type="domain" description="SpoVT-AbrB" evidence="8">
    <location>
        <begin position="5"/>
        <end position="50"/>
    </location>
</feature>
<dbReference type="InterPro" id="IPR035644">
    <property type="entry name" value="MraZ_C"/>
</dbReference>
<dbReference type="Gene3D" id="3.40.1550.20">
    <property type="entry name" value="Transcriptional regulator MraZ domain"/>
    <property type="match status" value="1"/>
</dbReference>
<dbReference type="Pfam" id="PF02381">
    <property type="entry name" value="MraZ"/>
    <property type="match status" value="2"/>
</dbReference>
<keyword evidence="5 7" id="KW-0238">DNA-binding</keyword>
<dbReference type="CDD" id="cd16321">
    <property type="entry name" value="MraZ_C"/>
    <property type="match status" value="1"/>
</dbReference>
<evidence type="ECO:0000256" key="7">
    <source>
        <dbReference type="HAMAP-Rule" id="MF_01008"/>
    </source>
</evidence>
<dbReference type="InterPro" id="IPR035642">
    <property type="entry name" value="MraZ_N"/>
</dbReference>
<dbReference type="InterPro" id="IPR038619">
    <property type="entry name" value="MraZ_sf"/>
</dbReference>
<keyword evidence="4 7" id="KW-0805">Transcription regulation</keyword>
<dbReference type="InterPro" id="IPR020603">
    <property type="entry name" value="MraZ_dom"/>
</dbReference>
<evidence type="ECO:0000256" key="6">
    <source>
        <dbReference type="ARBA" id="ARBA00023163"/>
    </source>
</evidence>
<dbReference type="HAMAP" id="MF_01008">
    <property type="entry name" value="MraZ"/>
    <property type="match status" value="1"/>
</dbReference>
<proteinExistence type="inferred from homology"/>
<evidence type="ECO:0000256" key="3">
    <source>
        <dbReference type="ARBA" id="ARBA00022737"/>
    </source>
</evidence>
<organism evidence="9 10">
    <name type="scientific">Nitrospira defluvii</name>
    <dbReference type="NCBI Taxonomy" id="330214"/>
    <lineage>
        <taxon>Bacteria</taxon>
        <taxon>Pseudomonadati</taxon>
        <taxon>Nitrospirota</taxon>
        <taxon>Nitrospiria</taxon>
        <taxon>Nitrospirales</taxon>
        <taxon>Nitrospiraceae</taxon>
        <taxon>Nitrospira</taxon>
    </lineage>
</organism>
<dbReference type="InterPro" id="IPR007159">
    <property type="entry name" value="SpoVT-AbrB_dom"/>
</dbReference>
<dbReference type="PANTHER" id="PTHR34701:SF1">
    <property type="entry name" value="TRANSCRIPTIONAL REGULATOR MRAZ"/>
    <property type="match status" value="1"/>
</dbReference>
<keyword evidence="10" id="KW-1185">Reference proteome</keyword>
<comment type="similarity">
    <text evidence="7">Belongs to the MraZ family.</text>
</comment>
<keyword evidence="2 7" id="KW-0963">Cytoplasm</keyword>
<dbReference type="InterPro" id="IPR003444">
    <property type="entry name" value="MraZ"/>
</dbReference>
<dbReference type="CDD" id="cd16320">
    <property type="entry name" value="MraZ_N"/>
    <property type="match status" value="1"/>
</dbReference>
<dbReference type="Proteomes" id="UP000675880">
    <property type="component" value="Unassembled WGS sequence"/>
</dbReference>
<evidence type="ECO:0000256" key="2">
    <source>
        <dbReference type="ARBA" id="ARBA00022490"/>
    </source>
</evidence>
<sequence length="146" mass="17340">MFAGEHLCKVDEKGRFLIPSPLRERFQAEGNQVMFLKNTEQTLWMYSAKEWEKVLERTRATLDEDQSRLFMHHVMAQAGASDIDKAGRVLIPSRLRKLVPMDDDQEIYLVGMYHRLEIWGPSEWRRYLTRNEDRVEQDMAKIQNLL</sequence>
<evidence type="ECO:0000259" key="8">
    <source>
        <dbReference type="PROSITE" id="PS51740"/>
    </source>
</evidence>
<dbReference type="InterPro" id="IPR037914">
    <property type="entry name" value="SpoVT-AbrB_sf"/>
</dbReference>
<comment type="subunit">
    <text evidence="7">Forms oligomers.</text>
</comment>
<evidence type="ECO:0000256" key="4">
    <source>
        <dbReference type="ARBA" id="ARBA00023015"/>
    </source>
</evidence>
<feature type="domain" description="SpoVT-AbrB" evidence="8">
    <location>
        <begin position="78"/>
        <end position="123"/>
    </location>
</feature>